<evidence type="ECO:0000256" key="3">
    <source>
        <dbReference type="ARBA" id="ARBA00022679"/>
    </source>
</evidence>
<organism evidence="12 13">
    <name type="scientific">Porphyridium purpureum</name>
    <name type="common">Red alga</name>
    <name type="synonym">Porphyridium cruentum</name>
    <dbReference type="NCBI Taxonomy" id="35688"/>
    <lineage>
        <taxon>Eukaryota</taxon>
        <taxon>Rhodophyta</taxon>
        <taxon>Bangiophyceae</taxon>
        <taxon>Porphyridiales</taxon>
        <taxon>Porphyridiaceae</taxon>
        <taxon>Porphyridium</taxon>
    </lineage>
</organism>
<accession>A0A5J4Z3Q7</accession>
<comment type="catalytic activity">
    <reaction evidence="10">
        <text>D-ribose 5-phosphate + ATP = 5-phospho-alpha-D-ribose 1-diphosphate + AMP + H(+)</text>
        <dbReference type="Rhea" id="RHEA:15609"/>
        <dbReference type="ChEBI" id="CHEBI:15378"/>
        <dbReference type="ChEBI" id="CHEBI:30616"/>
        <dbReference type="ChEBI" id="CHEBI:58017"/>
        <dbReference type="ChEBI" id="CHEBI:78346"/>
        <dbReference type="ChEBI" id="CHEBI:456215"/>
        <dbReference type="EC" id="2.7.6.1"/>
    </reaction>
</comment>
<evidence type="ECO:0000256" key="8">
    <source>
        <dbReference type="ARBA" id="ARBA00022840"/>
    </source>
</evidence>
<dbReference type="GO" id="GO:0006164">
    <property type="term" value="P:purine nucleotide biosynthetic process"/>
    <property type="evidence" value="ECO:0007669"/>
    <property type="project" value="TreeGrafter"/>
</dbReference>
<dbReference type="SMART" id="SM01400">
    <property type="entry name" value="Pribosyltran_N"/>
    <property type="match status" value="1"/>
</dbReference>
<reference evidence="13" key="1">
    <citation type="journal article" date="2019" name="Nat. Commun.">
        <title>Expansion of phycobilisome linker gene families in mesophilic red algae.</title>
        <authorList>
            <person name="Lee J."/>
            <person name="Kim D."/>
            <person name="Bhattacharya D."/>
            <person name="Yoon H.S."/>
        </authorList>
    </citation>
    <scope>NUCLEOTIDE SEQUENCE [LARGE SCALE GENOMIC DNA]</scope>
    <source>
        <strain evidence="13">CCMP 1328</strain>
    </source>
</reference>
<evidence type="ECO:0000256" key="10">
    <source>
        <dbReference type="ARBA" id="ARBA00049535"/>
    </source>
</evidence>
<dbReference type="Pfam" id="PF13793">
    <property type="entry name" value="Pribosyltran_N"/>
    <property type="match status" value="1"/>
</dbReference>
<dbReference type="InterPro" id="IPR005946">
    <property type="entry name" value="Rib-P_diPkinase"/>
</dbReference>
<dbReference type="EMBL" id="VRMN01000001">
    <property type="protein sequence ID" value="KAA8497955.1"/>
    <property type="molecule type" value="Genomic_DNA"/>
</dbReference>
<comment type="caution">
    <text evidence="12">The sequence shown here is derived from an EMBL/GenBank/DDBJ whole genome shotgun (WGS) entry which is preliminary data.</text>
</comment>
<keyword evidence="4" id="KW-0479">Metal-binding</keyword>
<dbReference type="SUPFAM" id="SSF53271">
    <property type="entry name" value="PRTase-like"/>
    <property type="match status" value="1"/>
</dbReference>
<evidence type="ECO:0000256" key="5">
    <source>
        <dbReference type="ARBA" id="ARBA00022727"/>
    </source>
</evidence>
<dbReference type="GO" id="GO:0000287">
    <property type="term" value="F:magnesium ion binding"/>
    <property type="evidence" value="ECO:0007669"/>
    <property type="project" value="InterPro"/>
</dbReference>
<dbReference type="GO" id="GO:0005524">
    <property type="term" value="F:ATP binding"/>
    <property type="evidence" value="ECO:0007669"/>
    <property type="project" value="UniProtKB-KW"/>
</dbReference>
<evidence type="ECO:0000313" key="12">
    <source>
        <dbReference type="EMBL" id="KAA8497955.1"/>
    </source>
</evidence>
<dbReference type="NCBIfam" id="NF002320">
    <property type="entry name" value="PRK01259.1"/>
    <property type="match status" value="1"/>
</dbReference>
<keyword evidence="8" id="KW-0067">ATP-binding</keyword>
<evidence type="ECO:0000256" key="4">
    <source>
        <dbReference type="ARBA" id="ARBA00022723"/>
    </source>
</evidence>
<dbReference type="FunFam" id="3.40.50.2020:FF:000007">
    <property type="entry name" value="Ribose-phosphate pyrophosphokinase"/>
    <property type="match status" value="1"/>
</dbReference>
<proteinExistence type="inferred from homology"/>
<dbReference type="GO" id="GO:0005737">
    <property type="term" value="C:cytoplasm"/>
    <property type="evidence" value="ECO:0007669"/>
    <property type="project" value="TreeGrafter"/>
</dbReference>
<keyword evidence="13" id="KW-1185">Reference proteome</keyword>
<evidence type="ECO:0000256" key="7">
    <source>
        <dbReference type="ARBA" id="ARBA00022777"/>
    </source>
</evidence>
<dbReference type="Gene3D" id="3.40.50.2020">
    <property type="match status" value="2"/>
</dbReference>
<keyword evidence="6" id="KW-0547">Nucleotide-binding</keyword>
<keyword evidence="3" id="KW-0808">Transferase</keyword>
<evidence type="ECO:0000256" key="2">
    <source>
        <dbReference type="ARBA" id="ARBA00013247"/>
    </source>
</evidence>
<sequence length="413" mass="44716">MAEGNMAFAGAWGSSAWASSSTTGPSSARIGRARGECAARPDAALCERSRVKGSRCPSSRVLRMGVKEHHELGVNVNVDVLSPEELAVRSRLPAFSSRRLRIYGGSSHPELTARVAKQLGLEKPNAITLKRFADGETYVRIDESVRGCDVFLIQSTCGPSVNDNVMELLLMVDACRRAHAAQVTVVIPYYGMARQDRLVAKREALSSKLIANMLVAAGTERVIVMDIHSPQTCGFFDIPLDHIYGSAPLVRHLREAHGDQLKDMVIVSPDVGGVARARALAKLLDDAPLAIIDKRRTAHNVAEVMNLIGEVDGKTAVIVDDMIDTAGTICEGARMLRRKGARAVYGMATHALFSGPAVERLSEPGLFEQVIVTDTIPIPHSKRFPQLTQVSVAQELSDAIWNAHEDFSSFCGL</sequence>
<dbReference type="EC" id="2.7.6.1" evidence="2"/>
<evidence type="ECO:0000259" key="11">
    <source>
        <dbReference type="Pfam" id="PF13793"/>
    </source>
</evidence>
<dbReference type="InterPro" id="IPR029057">
    <property type="entry name" value="PRTase-like"/>
</dbReference>
<feature type="domain" description="Ribose-phosphate pyrophosphokinase N-terminal" evidence="11">
    <location>
        <begin position="101"/>
        <end position="218"/>
    </location>
</feature>
<dbReference type="OMA" id="CKMKKHR"/>
<evidence type="ECO:0000256" key="6">
    <source>
        <dbReference type="ARBA" id="ARBA00022741"/>
    </source>
</evidence>
<keyword evidence="9" id="KW-0460">Magnesium</keyword>
<dbReference type="GO" id="GO:0006015">
    <property type="term" value="P:5-phosphoribose 1-diphosphate biosynthetic process"/>
    <property type="evidence" value="ECO:0007669"/>
    <property type="project" value="TreeGrafter"/>
</dbReference>
<dbReference type="InterPro" id="IPR000836">
    <property type="entry name" value="PRTase_dom"/>
</dbReference>
<dbReference type="GO" id="GO:0016301">
    <property type="term" value="F:kinase activity"/>
    <property type="evidence" value="ECO:0007669"/>
    <property type="project" value="UniProtKB-KW"/>
</dbReference>
<keyword evidence="5" id="KW-0545">Nucleotide biosynthesis</keyword>
<gene>
    <name evidence="12" type="ORF">FVE85_5540</name>
</gene>
<dbReference type="GO" id="GO:0002189">
    <property type="term" value="C:ribose phosphate diphosphokinase complex"/>
    <property type="evidence" value="ECO:0007669"/>
    <property type="project" value="TreeGrafter"/>
</dbReference>
<comment type="similarity">
    <text evidence="1">Belongs to the ribose-phosphate pyrophosphokinase family.</text>
</comment>
<evidence type="ECO:0000313" key="13">
    <source>
        <dbReference type="Proteomes" id="UP000324585"/>
    </source>
</evidence>
<dbReference type="CDD" id="cd06223">
    <property type="entry name" value="PRTases_typeI"/>
    <property type="match status" value="1"/>
</dbReference>
<keyword evidence="7 12" id="KW-0418">Kinase</keyword>
<dbReference type="Proteomes" id="UP000324585">
    <property type="component" value="Unassembled WGS sequence"/>
</dbReference>
<dbReference type="OrthoDB" id="413572at2759"/>
<dbReference type="AlphaFoldDB" id="A0A5J4Z3Q7"/>
<dbReference type="Pfam" id="PF14572">
    <property type="entry name" value="Pribosyl_synth"/>
    <property type="match status" value="1"/>
</dbReference>
<dbReference type="InterPro" id="IPR029099">
    <property type="entry name" value="Pribosyltran_N"/>
</dbReference>
<dbReference type="PANTHER" id="PTHR10210">
    <property type="entry name" value="RIBOSE-PHOSPHATE DIPHOSPHOKINASE FAMILY MEMBER"/>
    <property type="match status" value="1"/>
</dbReference>
<name>A0A5J4Z3Q7_PORPP</name>
<dbReference type="PANTHER" id="PTHR10210:SF41">
    <property type="entry name" value="RIBOSE-PHOSPHATE PYROPHOSPHOKINASE 1, CHLOROPLASTIC"/>
    <property type="match status" value="1"/>
</dbReference>
<protein>
    <recommendedName>
        <fullName evidence="2">ribose-phosphate diphosphokinase</fullName>
        <ecNumber evidence="2">2.7.6.1</ecNumber>
    </recommendedName>
</protein>
<dbReference type="GO" id="GO:0004749">
    <property type="term" value="F:ribose phosphate diphosphokinase activity"/>
    <property type="evidence" value="ECO:0007669"/>
    <property type="project" value="UniProtKB-EC"/>
</dbReference>
<dbReference type="NCBIfam" id="TIGR01251">
    <property type="entry name" value="ribP_PPkin"/>
    <property type="match status" value="1"/>
</dbReference>
<evidence type="ECO:0000256" key="9">
    <source>
        <dbReference type="ARBA" id="ARBA00022842"/>
    </source>
</evidence>
<evidence type="ECO:0000256" key="1">
    <source>
        <dbReference type="ARBA" id="ARBA00006478"/>
    </source>
</evidence>